<keyword evidence="4 8" id="KW-0547">Nucleotide-binding</keyword>
<evidence type="ECO:0000256" key="1">
    <source>
        <dbReference type="ARBA" id="ARBA00022490"/>
    </source>
</evidence>
<feature type="domain" description="THUMP" evidence="9">
    <location>
        <begin position="52"/>
        <end position="154"/>
    </location>
</feature>
<dbReference type="Gene3D" id="3.30.2130.30">
    <property type="match status" value="1"/>
</dbReference>
<dbReference type="GO" id="GO:0052837">
    <property type="term" value="P:thiazole biosynthetic process"/>
    <property type="evidence" value="ECO:0007669"/>
    <property type="project" value="TreeGrafter"/>
</dbReference>
<dbReference type="KEGG" id="sazo:D1868_08830"/>
<name>A0A650CQG4_9CREN</name>
<dbReference type="Pfam" id="PF02568">
    <property type="entry name" value="ThiI"/>
    <property type="match status" value="1"/>
</dbReference>
<comment type="catalytic activity">
    <reaction evidence="8">
        <text>[ThiI sulfur-carrier protein]-S-sulfanyl-L-cysteine + a uridine in tRNA + 2 reduced [2Fe-2S]-[ferredoxin] + ATP + H(+) = [ThiI sulfur-carrier protein]-L-cysteine + a 4-thiouridine in tRNA + 2 oxidized [2Fe-2S]-[ferredoxin] + AMP + diphosphate</text>
        <dbReference type="Rhea" id="RHEA:24176"/>
        <dbReference type="Rhea" id="RHEA-COMP:10000"/>
        <dbReference type="Rhea" id="RHEA-COMP:10001"/>
        <dbReference type="Rhea" id="RHEA-COMP:13337"/>
        <dbReference type="Rhea" id="RHEA-COMP:13338"/>
        <dbReference type="Rhea" id="RHEA-COMP:13339"/>
        <dbReference type="Rhea" id="RHEA-COMP:13340"/>
        <dbReference type="ChEBI" id="CHEBI:15378"/>
        <dbReference type="ChEBI" id="CHEBI:29950"/>
        <dbReference type="ChEBI" id="CHEBI:30616"/>
        <dbReference type="ChEBI" id="CHEBI:33019"/>
        <dbReference type="ChEBI" id="CHEBI:33737"/>
        <dbReference type="ChEBI" id="CHEBI:33738"/>
        <dbReference type="ChEBI" id="CHEBI:61963"/>
        <dbReference type="ChEBI" id="CHEBI:65315"/>
        <dbReference type="ChEBI" id="CHEBI:136798"/>
        <dbReference type="ChEBI" id="CHEBI:456215"/>
        <dbReference type="EC" id="2.8.1.4"/>
    </reaction>
</comment>
<sequence>MTLVLIRPAGELMIKSSYVRKYFLRKLIANVSSVITVKSWKADQGYVIIEGEGDINKLSHVFGISYYYTADEVNFSSTQELAVMAREKFKEIVKGKKFAVRVRRNGKHNFTSLDVAREVGKELLPFSSGVDLDNPEVVVRIDILQNKAYLYSEEREGPRGFPVGSTGKTIVLFSGGIDSPVATWMMMKRGARPLLLNVMLGGDIQKKIIIEEAKVLREWSGVEKIKVYFVDGIKLSTYLANVNKFIRVIMLKRLMYKLADELGKKSGAYSITTGESLSQVSSQTMKNLFVSEFGISRPVFRPLIGMDKEEIVEIARKIGTFELSSKMPEYCIISSKNTVRARLGEVLEDENKLNIDIKELLSQAEVVEI</sequence>
<proteinExistence type="inferred from homology"/>
<keyword evidence="5 8" id="KW-0067">ATP-binding</keyword>
<keyword evidence="7 8" id="KW-0784">Thiamine biosynthesis</keyword>
<evidence type="ECO:0000313" key="10">
    <source>
        <dbReference type="EMBL" id="QGR20080.1"/>
    </source>
</evidence>
<evidence type="ECO:0000256" key="4">
    <source>
        <dbReference type="ARBA" id="ARBA00022741"/>
    </source>
</evidence>
<dbReference type="InterPro" id="IPR050102">
    <property type="entry name" value="tRNA_sulfurtransferase_ThiI"/>
</dbReference>
<keyword evidence="3 8" id="KW-0808">Transferase</keyword>
<dbReference type="AlphaFoldDB" id="A0A650CQG4"/>
<comment type="function">
    <text evidence="8">Catalyzes the ATP-dependent transfer of a sulfur to tRNA to produce 4-thiouridine in position 8 of tRNAs, which functions as a near-UV photosensor. Also catalyzes the transfer of sulfur to the sulfur carrier protein ThiS, forming ThiS-thiocarboxylate. This is a step in the synthesis of thiazole, in the thiamine biosynthesis pathway. The sulfur is donated as persulfide by IscS.</text>
</comment>
<dbReference type="PANTHER" id="PTHR43209">
    <property type="entry name" value="TRNA SULFURTRANSFERASE"/>
    <property type="match status" value="1"/>
</dbReference>
<dbReference type="GO" id="GO:0009229">
    <property type="term" value="P:thiamine diphosphate biosynthetic process"/>
    <property type="evidence" value="ECO:0007669"/>
    <property type="project" value="UniProtKB-UniRule"/>
</dbReference>
<dbReference type="InterPro" id="IPR003720">
    <property type="entry name" value="tRNA_STrfase"/>
</dbReference>
<accession>A0A650CQG4</accession>
<dbReference type="InterPro" id="IPR004114">
    <property type="entry name" value="THUMP_dom"/>
</dbReference>
<reference evidence="10 11" key="1">
    <citation type="submission" date="2019-10" db="EMBL/GenBank/DDBJ databases">
        <title>Genome Sequences from Six Type Strain Members of the Archaeal Family Sulfolobaceae: Acidianus ambivalens, Acidianus infernus, Metallosphaera prunae, Stygiolobus azoricus, Sulfolobus metallicus, and Sulfurisphaera ohwakuensis.</title>
        <authorList>
            <person name="Counts J.A."/>
            <person name="Kelly R.M."/>
        </authorList>
    </citation>
    <scope>NUCLEOTIDE SEQUENCE [LARGE SCALE GENOMIC DNA]</scope>
    <source>
        <strain evidence="10 11">FC6</strain>
    </source>
</reference>
<dbReference type="InterPro" id="IPR014729">
    <property type="entry name" value="Rossmann-like_a/b/a_fold"/>
</dbReference>
<evidence type="ECO:0000256" key="5">
    <source>
        <dbReference type="ARBA" id="ARBA00022840"/>
    </source>
</evidence>
<dbReference type="Pfam" id="PF22025">
    <property type="entry name" value="ThiI_fer"/>
    <property type="match status" value="1"/>
</dbReference>
<dbReference type="PANTHER" id="PTHR43209:SF1">
    <property type="entry name" value="TRNA SULFURTRANSFERASE"/>
    <property type="match status" value="1"/>
</dbReference>
<dbReference type="InterPro" id="IPR020536">
    <property type="entry name" value="ThiI_AANH"/>
</dbReference>
<dbReference type="SUPFAM" id="SSF52402">
    <property type="entry name" value="Adenine nucleotide alpha hydrolases-like"/>
    <property type="match status" value="1"/>
</dbReference>
<feature type="binding site" evidence="8">
    <location>
        <begin position="172"/>
        <end position="173"/>
    </location>
    <ligand>
        <name>ATP</name>
        <dbReference type="ChEBI" id="CHEBI:30616"/>
    </ligand>
</feature>
<dbReference type="InterPro" id="IPR049962">
    <property type="entry name" value="THUMP_ThiI"/>
</dbReference>
<dbReference type="EMBL" id="CP045483">
    <property type="protein sequence ID" value="QGR20080.1"/>
    <property type="molecule type" value="Genomic_DNA"/>
</dbReference>
<dbReference type="SUPFAM" id="SSF143437">
    <property type="entry name" value="THUMP domain-like"/>
    <property type="match status" value="1"/>
</dbReference>
<dbReference type="SMART" id="SM00981">
    <property type="entry name" value="THUMP"/>
    <property type="match status" value="1"/>
</dbReference>
<dbReference type="GO" id="GO:0004810">
    <property type="term" value="F:CCA tRNA nucleotidyltransferase activity"/>
    <property type="evidence" value="ECO:0007669"/>
    <property type="project" value="InterPro"/>
</dbReference>
<evidence type="ECO:0000256" key="2">
    <source>
        <dbReference type="ARBA" id="ARBA00022555"/>
    </source>
</evidence>
<dbReference type="UniPathway" id="UPA00060"/>
<dbReference type="GO" id="GO:0000049">
    <property type="term" value="F:tRNA binding"/>
    <property type="evidence" value="ECO:0007669"/>
    <property type="project" value="UniProtKB-UniRule"/>
</dbReference>
<evidence type="ECO:0000256" key="6">
    <source>
        <dbReference type="ARBA" id="ARBA00022884"/>
    </source>
</evidence>
<dbReference type="EC" id="2.8.1.4" evidence="8"/>
<dbReference type="InterPro" id="IPR054173">
    <property type="entry name" value="ThiI_fer"/>
</dbReference>
<dbReference type="OrthoDB" id="372227at2157"/>
<keyword evidence="1 8" id="KW-0963">Cytoplasm</keyword>
<evidence type="ECO:0000259" key="9">
    <source>
        <dbReference type="PROSITE" id="PS51165"/>
    </source>
</evidence>
<comment type="caution">
    <text evidence="8">Lacks conserved residue(s) required for the propagation of feature annotation.</text>
</comment>
<dbReference type="GO" id="GO:0005829">
    <property type="term" value="C:cytosol"/>
    <property type="evidence" value="ECO:0007669"/>
    <property type="project" value="TreeGrafter"/>
</dbReference>
<dbReference type="CDD" id="cd11716">
    <property type="entry name" value="THUMP_ThiI"/>
    <property type="match status" value="1"/>
</dbReference>
<dbReference type="Gene3D" id="3.40.50.620">
    <property type="entry name" value="HUPs"/>
    <property type="match status" value="1"/>
</dbReference>
<comment type="subcellular location">
    <subcellularLocation>
        <location evidence="8">Cytoplasm</location>
    </subcellularLocation>
</comment>
<keyword evidence="11" id="KW-1185">Reference proteome</keyword>
<feature type="binding site" evidence="8">
    <location>
        <position position="283"/>
    </location>
    <ligand>
        <name>ATP</name>
        <dbReference type="ChEBI" id="CHEBI:30616"/>
    </ligand>
</feature>
<dbReference type="RefSeq" id="WP_156007517.1">
    <property type="nucleotide sequence ID" value="NZ_CP045483.1"/>
</dbReference>
<gene>
    <name evidence="8" type="primary">thiI</name>
    <name evidence="10" type="ORF">D1868_08830</name>
</gene>
<protein>
    <recommendedName>
        <fullName evidence="8">Probable tRNA sulfurtransferase</fullName>
        <ecNumber evidence="8">2.8.1.4</ecNumber>
    </recommendedName>
    <alternativeName>
        <fullName evidence="8">Sulfur carrier protein ThiS sulfurtransferase</fullName>
    </alternativeName>
    <alternativeName>
        <fullName evidence="8">Thiamine biosynthesis protein ThiI</fullName>
    </alternativeName>
    <alternativeName>
        <fullName evidence="8">tRNA 4-thiouridine synthase</fullName>
    </alternativeName>
</protein>
<keyword evidence="2 8" id="KW-0820">tRNA-binding</keyword>
<dbReference type="GO" id="GO:0140741">
    <property type="term" value="F:tRNA-uracil-4 sulfurtransferase activity"/>
    <property type="evidence" value="ECO:0007669"/>
    <property type="project" value="UniProtKB-EC"/>
</dbReference>
<evidence type="ECO:0000256" key="7">
    <source>
        <dbReference type="ARBA" id="ARBA00022977"/>
    </source>
</evidence>
<dbReference type="PROSITE" id="PS51165">
    <property type="entry name" value="THUMP"/>
    <property type="match status" value="1"/>
</dbReference>
<dbReference type="GeneID" id="42799170"/>
<comment type="catalytic activity">
    <reaction evidence="8">
        <text>[ThiS sulfur-carrier protein]-C-terminal Gly-Gly-AMP + S-sulfanyl-L-cysteinyl-[cysteine desulfurase] + AH2 = [ThiS sulfur-carrier protein]-C-terminal-Gly-aminoethanethioate + L-cysteinyl-[cysteine desulfurase] + A + AMP + 2 H(+)</text>
        <dbReference type="Rhea" id="RHEA:43340"/>
        <dbReference type="Rhea" id="RHEA-COMP:12157"/>
        <dbReference type="Rhea" id="RHEA-COMP:12158"/>
        <dbReference type="Rhea" id="RHEA-COMP:12910"/>
        <dbReference type="Rhea" id="RHEA-COMP:19908"/>
        <dbReference type="ChEBI" id="CHEBI:13193"/>
        <dbReference type="ChEBI" id="CHEBI:15378"/>
        <dbReference type="ChEBI" id="CHEBI:17499"/>
        <dbReference type="ChEBI" id="CHEBI:29950"/>
        <dbReference type="ChEBI" id="CHEBI:61963"/>
        <dbReference type="ChEBI" id="CHEBI:90618"/>
        <dbReference type="ChEBI" id="CHEBI:232372"/>
        <dbReference type="ChEBI" id="CHEBI:456215"/>
    </reaction>
</comment>
<keyword evidence="6 8" id="KW-0694">RNA-binding</keyword>
<dbReference type="Proteomes" id="UP000423396">
    <property type="component" value="Chromosome"/>
</dbReference>
<dbReference type="GO" id="GO:0005524">
    <property type="term" value="F:ATP binding"/>
    <property type="evidence" value="ECO:0007669"/>
    <property type="project" value="UniProtKB-UniRule"/>
</dbReference>
<dbReference type="GO" id="GO:0009228">
    <property type="term" value="P:thiamine biosynthetic process"/>
    <property type="evidence" value="ECO:0007669"/>
    <property type="project" value="UniProtKB-KW"/>
</dbReference>
<feature type="binding site" evidence="8">
    <location>
        <position position="274"/>
    </location>
    <ligand>
        <name>ATP</name>
        <dbReference type="ChEBI" id="CHEBI:30616"/>
    </ligand>
</feature>
<evidence type="ECO:0000256" key="3">
    <source>
        <dbReference type="ARBA" id="ARBA00022679"/>
    </source>
</evidence>
<evidence type="ECO:0000256" key="8">
    <source>
        <dbReference type="HAMAP-Rule" id="MF_00021"/>
    </source>
</evidence>
<feature type="binding site" evidence="8">
    <location>
        <position position="252"/>
    </location>
    <ligand>
        <name>ATP</name>
        <dbReference type="ChEBI" id="CHEBI:30616"/>
    </ligand>
</feature>
<comment type="pathway">
    <text evidence="8">Cofactor biosynthesis; thiamine diphosphate biosynthesis.</text>
</comment>
<comment type="similarity">
    <text evidence="8">Belongs to the ThiI family.</text>
</comment>
<evidence type="ECO:0000313" key="11">
    <source>
        <dbReference type="Proteomes" id="UP000423396"/>
    </source>
</evidence>
<dbReference type="HAMAP" id="MF_00021">
    <property type="entry name" value="ThiI"/>
    <property type="match status" value="1"/>
</dbReference>
<organism evidence="10 11">
    <name type="scientific">Stygiolobus azoricus</name>
    <dbReference type="NCBI Taxonomy" id="41675"/>
    <lineage>
        <taxon>Archaea</taxon>
        <taxon>Thermoproteota</taxon>
        <taxon>Thermoprotei</taxon>
        <taxon>Sulfolobales</taxon>
        <taxon>Sulfolobaceae</taxon>
        <taxon>Stygiolobus</taxon>
    </lineage>
</organism>
<dbReference type="Pfam" id="PF02926">
    <property type="entry name" value="THUMP"/>
    <property type="match status" value="1"/>
</dbReference>
<dbReference type="GO" id="GO:0002937">
    <property type="term" value="P:tRNA 4-thiouridine biosynthesis"/>
    <property type="evidence" value="ECO:0007669"/>
    <property type="project" value="TreeGrafter"/>
</dbReference>